<feature type="compositionally biased region" description="Basic and acidic residues" evidence="2">
    <location>
        <begin position="504"/>
        <end position="514"/>
    </location>
</feature>
<dbReference type="InterPro" id="IPR014710">
    <property type="entry name" value="RmlC-like_jellyroll"/>
</dbReference>
<keyword evidence="5" id="KW-1185">Reference proteome</keyword>
<dbReference type="PROSITE" id="PS50042">
    <property type="entry name" value="CNMP_BINDING_3"/>
    <property type="match status" value="2"/>
</dbReference>
<dbReference type="InterPro" id="IPR018490">
    <property type="entry name" value="cNMP-bd_dom_sf"/>
</dbReference>
<dbReference type="PANTHER" id="PTHR23011:SF41">
    <property type="entry name" value="CYCLIC NUCLEOTIDE-BINDING DOMAIN-CONTAINING PROTEIN"/>
    <property type="match status" value="1"/>
</dbReference>
<evidence type="ECO:0000256" key="2">
    <source>
        <dbReference type="SAM" id="MobiDB-lite"/>
    </source>
</evidence>
<dbReference type="PANTHER" id="PTHR23011">
    <property type="entry name" value="CYCLIC NUCLEOTIDE-BINDING DOMAIN CONTAINING PROTEIN"/>
    <property type="match status" value="1"/>
</dbReference>
<protein>
    <recommendedName>
        <fullName evidence="3">Cyclic nucleotide-binding domain-containing protein</fullName>
    </recommendedName>
</protein>
<feature type="compositionally biased region" description="Basic and acidic residues" evidence="2">
    <location>
        <begin position="541"/>
        <end position="551"/>
    </location>
</feature>
<organism evidence="4 5">
    <name type="scientific">Porites lobata</name>
    <dbReference type="NCBI Taxonomy" id="104759"/>
    <lineage>
        <taxon>Eukaryota</taxon>
        <taxon>Metazoa</taxon>
        <taxon>Cnidaria</taxon>
        <taxon>Anthozoa</taxon>
        <taxon>Hexacorallia</taxon>
        <taxon>Scleractinia</taxon>
        <taxon>Fungiina</taxon>
        <taxon>Poritidae</taxon>
        <taxon>Porites</taxon>
    </lineage>
</organism>
<dbReference type="Pfam" id="PF00027">
    <property type="entry name" value="cNMP_binding"/>
    <property type="match status" value="1"/>
</dbReference>
<feature type="region of interest" description="Disordered" evidence="2">
    <location>
        <begin position="803"/>
        <end position="843"/>
    </location>
</feature>
<feature type="region of interest" description="Disordered" evidence="2">
    <location>
        <begin position="686"/>
        <end position="757"/>
    </location>
</feature>
<comment type="caution">
    <text evidence="4">The sequence shown here is derived from an EMBL/GenBank/DDBJ whole genome shotgun (WGS) entry which is preliminary data.</text>
</comment>
<dbReference type="SUPFAM" id="SSF51206">
    <property type="entry name" value="cAMP-binding domain-like"/>
    <property type="match status" value="2"/>
</dbReference>
<feature type="compositionally biased region" description="Basic residues" evidence="2">
    <location>
        <begin position="528"/>
        <end position="540"/>
    </location>
</feature>
<dbReference type="EMBL" id="CALNXK010000036">
    <property type="protein sequence ID" value="CAH3121613.1"/>
    <property type="molecule type" value="Genomic_DNA"/>
</dbReference>
<name>A0ABN8NXW6_9CNID</name>
<feature type="compositionally biased region" description="Low complexity" evidence="2">
    <location>
        <begin position="450"/>
        <end position="461"/>
    </location>
</feature>
<evidence type="ECO:0000256" key="1">
    <source>
        <dbReference type="SAM" id="Coils"/>
    </source>
</evidence>
<evidence type="ECO:0000259" key="3">
    <source>
        <dbReference type="PROSITE" id="PS50042"/>
    </source>
</evidence>
<sequence>MMSILCKTRPQFPVQKLPPVFNKRLFKAQAGIVLTDKILYILQRPLSQRRSTEELHTIKPVVSALKDIHKGLQFLKEALCFVVTYEKFDADVDIFKKNGEKCLSCYYILNGSVEARYAISNGVFSQGENSPKNPNDCDINYTHVAGEYLGLVSGDGPEFDYPPPDSIRTIEVSEFIRVDREQFHRAVKKVQNKYVREIENFIEEVLALKALPTDEKKKLVAMMARQEYPAGKVIVNQGDRPEHLFFVAKGRCQYYRSVFIEEVNREELVKLGQIEKGQFFGESTVLDSSPCFCSVASIGPVTCFLVNNWALKANENIIRILRENRRYFFNDADIKQYIRDSDIWQSFKRCTITELLEMAGKCNTAIDRNEITPILSRAVEYGDAKRISLKIPNHDDEIPGAPKKTEQLFVTPRSSRRRSSAILNCSAAAVVKAVLLLRRSSEDNSDNTMSPSFPSNRSSPFQDLTKFRTAEMFKPKSAPTRKSRKFQEKSKSPTLSRRPKSFKVNKDVLRRPKTTELASANTDQLPRSKVRTTVKKARSHSGKERKEEERGKNKKQNSQTFKWKKSGNFNALIGTNVNSENTKTSLKEATINVISRTDNPGFLPSGAIAVEKSVAQKPNVVIKEIINTGIPGRRFSPKSYRRFDRSIFDVLDPSSSDEENSGAKSPGLNLWNVSFAASKWMGSVRQRRKSERAQELSDDTGQPPIIVIEDWSPDTGSTTGRNDDTDGSQLAAGRKTPSKRTSRTPTPILNDVTEESEEEIRKYEDELAPSERWYTSIHEVHDACKQQLIDFKKDVENLEKQRERLKRQKKKTVSGNEDVPGVEETKEEEIKTSKTEGNSFSEKVERPATGINVRTRKVSLNAGRRNRSKTFSEVPLEQKRDDQRLRRTQSLGRFRLLSFSASDEVLRSQSSIGEQWSGVFENEEDIDEPHQQTQHIRVKSSRIERRNQLLRKKMEELEKNIKHTKHCS</sequence>
<feature type="coiled-coil region" evidence="1">
    <location>
        <begin position="940"/>
        <end position="967"/>
    </location>
</feature>
<keyword evidence="1" id="KW-0175">Coiled coil</keyword>
<feature type="region of interest" description="Disordered" evidence="2">
    <location>
        <begin position="470"/>
        <end position="560"/>
    </location>
</feature>
<dbReference type="SMART" id="SM00100">
    <property type="entry name" value="cNMP"/>
    <property type="match status" value="2"/>
</dbReference>
<gene>
    <name evidence="4" type="ORF">PLOB_00028843</name>
</gene>
<proteinExistence type="predicted"/>
<evidence type="ECO:0000313" key="4">
    <source>
        <dbReference type="EMBL" id="CAH3121613.1"/>
    </source>
</evidence>
<feature type="compositionally biased region" description="Polar residues" evidence="2">
    <location>
        <begin position="516"/>
        <end position="525"/>
    </location>
</feature>
<accession>A0ABN8NXW6</accession>
<feature type="region of interest" description="Disordered" evidence="2">
    <location>
        <begin position="442"/>
        <end position="461"/>
    </location>
</feature>
<dbReference type="CDD" id="cd00038">
    <property type="entry name" value="CAP_ED"/>
    <property type="match status" value="2"/>
</dbReference>
<feature type="compositionally biased region" description="Basic residues" evidence="2">
    <location>
        <begin position="803"/>
        <end position="812"/>
    </location>
</feature>
<feature type="domain" description="Cyclic nucleotide-binding" evidence="3">
    <location>
        <begin position="207"/>
        <end position="307"/>
    </location>
</feature>
<reference evidence="4 5" key="1">
    <citation type="submission" date="2022-05" db="EMBL/GenBank/DDBJ databases">
        <authorList>
            <consortium name="Genoscope - CEA"/>
            <person name="William W."/>
        </authorList>
    </citation>
    <scope>NUCLEOTIDE SEQUENCE [LARGE SCALE GENOMIC DNA]</scope>
</reference>
<evidence type="ECO:0000313" key="5">
    <source>
        <dbReference type="Proteomes" id="UP001159405"/>
    </source>
</evidence>
<feature type="domain" description="Cyclic nucleotide-binding" evidence="3">
    <location>
        <begin position="97"/>
        <end position="204"/>
    </location>
</feature>
<dbReference type="Gene3D" id="2.60.120.10">
    <property type="entry name" value="Jelly Rolls"/>
    <property type="match status" value="2"/>
</dbReference>
<dbReference type="InterPro" id="IPR000595">
    <property type="entry name" value="cNMP-bd_dom"/>
</dbReference>
<dbReference type="Proteomes" id="UP001159405">
    <property type="component" value="Unassembled WGS sequence"/>
</dbReference>